<keyword evidence="1" id="KW-0472">Membrane</keyword>
<keyword evidence="1" id="KW-0812">Transmembrane</keyword>
<organism evidence="2 3">
    <name type="scientific">Streptomyces chryseus</name>
    <dbReference type="NCBI Taxonomy" id="68186"/>
    <lineage>
        <taxon>Bacteria</taxon>
        <taxon>Bacillati</taxon>
        <taxon>Actinomycetota</taxon>
        <taxon>Actinomycetes</taxon>
        <taxon>Kitasatosporales</taxon>
        <taxon>Streptomycetaceae</taxon>
        <taxon>Streptomyces</taxon>
    </lineage>
</organism>
<name>A0ABQ3E079_9ACTN</name>
<keyword evidence="1" id="KW-1133">Transmembrane helix</keyword>
<sequence>MATRSRRTAVTVRALSASARPYPAPVLSYEELTPPERQLWDAFPEGREADLRGGEERTVRAAVVVALLLGQNAEPSGAVPALRLTGARITGRIVLDGAEIRHLFRLRECVLEEDISLEAASTLAVGIVDSRLPGFRAPSARIGGRLTLRGSVVEGSADRLAVQLIHAHVSGELLLTGATLSAPGGIALSGGGMVLDGALYGENGFHARGAVQLPGAQLNGGLFLRGARLENPEGVALSGDSMAVSTVRLSRGFTADGKVRLRGAQVADLLSFEGADLAGENTSLVCVGMRTADLDLRFAAPPGGRVDLRNARAAGVVDDRRTWPPVLRLDGFVYDSVRFDDEDAMPGGVAPAQRLLWFQRDRDYTPQPYEQLASYYRRIGHDDHARRVLLHKQRHRRRTATSVVGRVWGGLLDVTVGYGYRPWLAGVWLAALTTLGTLVFRGLTPTPVKPGEGPPFNAFVYSLDLLIPVGGLGQRGAWHWAGGDAQWLAYAFVAIGWVLTTAVLAGVTRALSKN</sequence>
<reference evidence="3" key="1">
    <citation type="journal article" date="2019" name="Int. J. Syst. Evol. Microbiol.">
        <title>The Global Catalogue of Microorganisms (GCM) 10K type strain sequencing project: providing services to taxonomists for standard genome sequencing and annotation.</title>
        <authorList>
            <consortium name="The Broad Institute Genomics Platform"/>
            <consortium name="The Broad Institute Genome Sequencing Center for Infectious Disease"/>
            <person name="Wu L."/>
            <person name="Ma J."/>
        </authorList>
    </citation>
    <scope>NUCLEOTIDE SEQUENCE [LARGE SCALE GENOMIC DNA]</scope>
    <source>
        <strain evidence="3">JCM 4737</strain>
    </source>
</reference>
<dbReference type="Proteomes" id="UP000599437">
    <property type="component" value="Unassembled WGS sequence"/>
</dbReference>
<evidence type="ECO:0000313" key="2">
    <source>
        <dbReference type="EMBL" id="GHB22107.1"/>
    </source>
</evidence>
<feature type="transmembrane region" description="Helical" evidence="1">
    <location>
        <begin position="487"/>
        <end position="507"/>
    </location>
</feature>
<evidence type="ECO:0000313" key="3">
    <source>
        <dbReference type="Proteomes" id="UP000599437"/>
    </source>
</evidence>
<proteinExistence type="predicted"/>
<accession>A0ABQ3E079</accession>
<feature type="transmembrane region" description="Helical" evidence="1">
    <location>
        <begin position="423"/>
        <end position="444"/>
    </location>
</feature>
<protein>
    <submittedName>
        <fullName evidence="2">Oxidoreductase</fullName>
    </submittedName>
</protein>
<comment type="caution">
    <text evidence="2">The sequence shown here is derived from an EMBL/GenBank/DDBJ whole genome shotgun (WGS) entry which is preliminary data.</text>
</comment>
<keyword evidence="3" id="KW-1185">Reference proteome</keyword>
<gene>
    <name evidence="2" type="ORF">GCM10010346_52210</name>
</gene>
<dbReference type="EMBL" id="BMVO01000022">
    <property type="protein sequence ID" value="GHB22107.1"/>
    <property type="molecule type" value="Genomic_DNA"/>
</dbReference>
<evidence type="ECO:0000256" key="1">
    <source>
        <dbReference type="SAM" id="Phobius"/>
    </source>
</evidence>